<evidence type="ECO:0000256" key="5">
    <source>
        <dbReference type="ARBA" id="ARBA00022967"/>
    </source>
</evidence>
<dbReference type="CDD" id="cd01665">
    <property type="entry name" value="Cyt_c_Oxidase_III"/>
    <property type="match status" value="1"/>
</dbReference>
<feature type="transmembrane region" description="Helical" evidence="9">
    <location>
        <begin position="47"/>
        <end position="64"/>
    </location>
</feature>
<feature type="transmembrane region" description="Helical" evidence="9">
    <location>
        <begin position="246"/>
        <end position="269"/>
    </location>
</feature>
<reference evidence="11" key="1">
    <citation type="submission" date="2024-01" db="EMBL/GenBank/DDBJ databases">
        <authorList>
            <person name="Zhao W."/>
        </authorList>
    </citation>
    <scope>NUCLEOTIDE SEQUENCE</scope>
</reference>
<dbReference type="GO" id="GO:0005739">
    <property type="term" value="C:mitochondrion"/>
    <property type="evidence" value="ECO:0007669"/>
    <property type="project" value="TreeGrafter"/>
</dbReference>
<keyword evidence="8 11" id="KW-0496">Mitochondrion</keyword>
<dbReference type="PANTHER" id="PTHR11403">
    <property type="entry name" value="CYTOCHROME C OXIDASE SUBUNIT III"/>
    <property type="match status" value="1"/>
</dbReference>
<proteinExistence type="inferred from homology"/>
<dbReference type="InterPro" id="IPR013833">
    <property type="entry name" value="Cyt_c_oxidase_su3_a-hlx"/>
</dbReference>
<feature type="transmembrane region" description="Helical" evidence="9">
    <location>
        <begin position="21"/>
        <end position="41"/>
    </location>
</feature>
<evidence type="ECO:0000256" key="1">
    <source>
        <dbReference type="ARBA" id="ARBA00004141"/>
    </source>
</evidence>
<feature type="transmembrane region" description="Helical" evidence="9">
    <location>
        <begin position="128"/>
        <end position="150"/>
    </location>
</feature>
<evidence type="ECO:0000256" key="8">
    <source>
        <dbReference type="RuleBase" id="RU003375"/>
    </source>
</evidence>
<dbReference type="GO" id="GO:0016020">
    <property type="term" value="C:membrane"/>
    <property type="evidence" value="ECO:0007669"/>
    <property type="project" value="UniProtKB-SubCell"/>
</dbReference>
<feature type="domain" description="Heme-copper oxidase subunit III family profile" evidence="10">
    <location>
        <begin position="7"/>
        <end position="267"/>
    </location>
</feature>
<name>A0AAU6QDV0_9ACAR</name>
<keyword evidence="4 8" id="KW-0812">Transmembrane</keyword>
<evidence type="ECO:0000256" key="9">
    <source>
        <dbReference type="SAM" id="Phobius"/>
    </source>
</evidence>
<comment type="function">
    <text evidence="8">Component of the cytochrome c oxidase, the last enzyme in the mitochondrial electron transport chain which drives oxidative phosphorylation. The respiratory chain contains 3 multisubunit complexes succinate dehydrogenase (complex II, CII), ubiquinol-cytochrome c oxidoreductase (cytochrome b-c1 complex, complex III, CIII) and cytochrome c oxidase (complex IV, CIV), that cooperate to transfer electrons derived from NADH and succinate to molecular oxygen, creating an electrochemical gradient over the inner membrane that drives transmembrane transport and the ATP synthase. Cytochrome c oxidase is the component of the respiratory chain that catalyzes the reduction of oxygen to water. Electrons originating from reduced cytochrome c in the intermembrane space (IMS) are transferred via the dinuclear copper A center (CU(A)) of subunit 2 and heme A of subunit 1 to the active site in subunit 1, a binuclear center (BNC) formed by heme A3 and copper B (CU(B)). The BNC reduces molecular oxygen to 2 water molecules using 4 electrons from cytochrome c in the IMS and 4 protons from the mitochondrial matrix.</text>
</comment>
<comment type="subcellular location">
    <subcellularLocation>
        <location evidence="1">Membrane</location>
        <topology evidence="1">Multi-pass membrane protein</topology>
    </subcellularLocation>
</comment>
<evidence type="ECO:0000256" key="2">
    <source>
        <dbReference type="ARBA" id="ARBA00010581"/>
    </source>
</evidence>
<keyword evidence="5" id="KW-1278">Translocase</keyword>
<accession>A0AAU6QDV0</accession>
<organism evidence="11">
    <name type="scientific">Typhlodromus pineus</name>
    <dbReference type="NCBI Taxonomy" id="3061201"/>
    <lineage>
        <taxon>Eukaryota</taxon>
        <taxon>Metazoa</taxon>
        <taxon>Ecdysozoa</taxon>
        <taxon>Arthropoda</taxon>
        <taxon>Chelicerata</taxon>
        <taxon>Arachnida</taxon>
        <taxon>Acari</taxon>
        <taxon>Parasitiformes</taxon>
        <taxon>Mesostigmata</taxon>
        <taxon>Gamasina</taxon>
        <taxon>Phytoseioidea</taxon>
        <taxon>Phytoseiidae</taxon>
        <taxon>Typhlodrominae</taxon>
        <taxon>Typhlodromus</taxon>
    </lineage>
</organism>
<feature type="transmembrane region" description="Helical" evidence="9">
    <location>
        <begin position="202"/>
        <end position="226"/>
    </location>
</feature>
<protein>
    <recommendedName>
        <fullName evidence="3 8">Cytochrome c oxidase subunit 3</fullName>
    </recommendedName>
</protein>
<keyword evidence="7 9" id="KW-0472">Membrane</keyword>
<dbReference type="InterPro" id="IPR000298">
    <property type="entry name" value="Cyt_c_oxidase-like_su3"/>
</dbReference>
<dbReference type="Pfam" id="PF00510">
    <property type="entry name" value="COX3"/>
    <property type="match status" value="1"/>
</dbReference>
<dbReference type="GO" id="GO:0004129">
    <property type="term" value="F:cytochrome-c oxidase activity"/>
    <property type="evidence" value="ECO:0007669"/>
    <property type="project" value="InterPro"/>
</dbReference>
<evidence type="ECO:0000313" key="11">
    <source>
        <dbReference type="EMBL" id="WYM52997.1"/>
    </source>
</evidence>
<sequence length="272" mass="32619">MYKFMKNFHSYHIVDCSPWPLVNSLNLMNILLFMLMKISFFNYEYSKFLMVSILSIMLSMYLWWRDIIREGTFQGHHTMNVVNLLKLGMLMFIVSEIMFFFSFFWSYFHFSLAPDFEVSSLWPPKGVLMFNPYQIPLLNTLLLLSSGSTVTWSHHSMLNKNYYLTSLSLLMTIFLGVVFSVFQYIEYKNSIFSINDSTFGSIFFLATGFHGLHVSIGTLFLLMNLFRIMMSHYNIKHHFGFEAAAWYWHFVDVVWIYLYIFVYWLYWFFINM</sequence>
<comment type="similarity">
    <text evidence="2 8">Belongs to the cytochrome c oxidase subunit 3 family.</text>
</comment>
<evidence type="ECO:0000256" key="4">
    <source>
        <dbReference type="ARBA" id="ARBA00022692"/>
    </source>
</evidence>
<dbReference type="EMBL" id="PP073954">
    <property type="protein sequence ID" value="WYM52997.1"/>
    <property type="molecule type" value="Genomic_DNA"/>
</dbReference>
<dbReference type="PANTHER" id="PTHR11403:SF7">
    <property type="entry name" value="CYTOCHROME C OXIDASE SUBUNIT 3"/>
    <property type="match status" value="1"/>
</dbReference>
<dbReference type="InterPro" id="IPR024791">
    <property type="entry name" value="Cyt_c/ubiquinol_Oxase_su3"/>
</dbReference>
<geneLocation type="mitochondrion" evidence="11"/>
<dbReference type="InterPro" id="IPR035973">
    <property type="entry name" value="Cyt_c_oxidase_su3-like_sf"/>
</dbReference>
<feature type="transmembrane region" description="Helical" evidence="9">
    <location>
        <begin position="162"/>
        <end position="182"/>
    </location>
</feature>
<dbReference type="Gene3D" id="1.20.120.80">
    <property type="entry name" value="Cytochrome c oxidase, subunit III, four-helix bundle"/>
    <property type="match status" value="1"/>
</dbReference>
<dbReference type="GO" id="GO:0006123">
    <property type="term" value="P:mitochondrial electron transport, cytochrome c to oxygen"/>
    <property type="evidence" value="ECO:0007669"/>
    <property type="project" value="TreeGrafter"/>
</dbReference>
<dbReference type="SUPFAM" id="SSF81452">
    <property type="entry name" value="Cytochrome c oxidase subunit III-like"/>
    <property type="match status" value="1"/>
</dbReference>
<evidence type="ECO:0000256" key="3">
    <source>
        <dbReference type="ARBA" id="ARBA00015944"/>
    </source>
</evidence>
<dbReference type="PROSITE" id="PS50253">
    <property type="entry name" value="COX3"/>
    <property type="match status" value="1"/>
</dbReference>
<gene>
    <name evidence="11" type="primary">COX3</name>
</gene>
<dbReference type="Gene3D" id="1.10.287.70">
    <property type="match status" value="1"/>
</dbReference>
<feature type="transmembrane region" description="Helical" evidence="9">
    <location>
        <begin position="84"/>
        <end position="108"/>
    </location>
</feature>
<evidence type="ECO:0000256" key="7">
    <source>
        <dbReference type="ARBA" id="ARBA00023136"/>
    </source>
</evidence>
<keyword evidence="6 9" id="KW-1133">Transmembrane helix</keyword>
<dbReference type="InterPro" id="IPR033945">
    <property type="entry name" value="Cyt_c_oxase_su3_dom"/>
</dbReference>
<dbReference type="AlphaFoldDB" id="A0AAU6QDV0"/>
<evidence type="ECO:0000256" key="6">
    <source>
        <dbReference type="ARBA" id="ARBA00022989"/>
    </source>
</evidence>
<evidence type="ECO:0000259" key="10">
    <source>
        <dbReference type="PROSITE" id="PS50253"/>
    </source>
</evidence>